<dbReference type="AlphaFoldDB" id="A0ABD5E7H6"/>
<name>A0ABD5E7H6_9ACTN</name>
<gene>
    <name evidence="2" type="ORF">RM574_14690</name>
</gene>
<evidence type="ECO:0000313" key="2">
    <source>
        <dbReference type="EMBL" id="MDT0416737.1"/>
    </source>
</evidence>
<organism evidence="2 3">
    <name type="scientific">Streptomyces evansiae</name>
    <dbReference type="NCBI Taxonomy" id="3075535"/>
    <lineage>
        <taxon>Bacteria</taxon>
        <taxon>Bacillati</taxon>
        <taxon>Actinomycetota</taxon>
        <taxon>Actinomycetes</taxon>
        <taxon>Kitasatosporales</taxon>
        <taxon>Streptomycetaceae</taxon>
        <taxon>Streptomyces</taxon>
    </lineage>
</organism>
<sequence length="120" mass="12913">MTTPSQENTVEDEDRVREAVTGLIAVFENLRAEHQALEAEEAKTGARERRGTVIRMGGDLDQSARTVALARRQAADPAGRARRSPSSASARGCSAAAIGVFSGCPMWCRWTACQGARLRP</sequence>
<feature type="region of interest" description="Disordered" evidence="1">
    <location>
        <begin position="69"/>
        <end position="92"/>
    </location>
</feature>
<feature type="region of interest" description="Disordered" evidence="1">
    <location>
        <begin position="39"/>
        <end position="58"/>
    </location>
</feature>
<dbReference type="EMBL" id="JAVRER010000020">
    <property type="protein sequence ID" value="MDT0416737.1"/>
    <property type="molecule type" value="Genomic_DNA"/>
</dbReference>
<evidence type="ECO:0000256" key="1">
    <source>
        <dbReference type="SAM" id="MobiDB-lite"/>
    </source>
</evidence>
<dbReference type="RefSeq" id="WP_175417652.1">
    <property type="nucleotide sequence ID" value="NZ_JAVRER010000020.1"/>
</dbReference>
<evidence type="ECO:0000313" key="3">
    <source>
        <dbReference type="Proteomes" id="UP001183607"/>
    </source>
</evidence>
<feature type="compositionally biased region" description="Basic and acidic residues" evidence="1">
    <location>
        <begin position="39"/>
        <end position="51"/>
    </location>
</feature>
<reference evidence="3" key="1">
    <citation type="submission" date="2023-07" db="EMBL/GenBank/DDBJ databases">
        <title>30 novel species of actinomycetes from the DSMZ collection.</title>
        <authorList>
            <person name="Nouioui I."/>
        </authorList>
    </citation>
    <scope>NUCLEOTIDE SEQUENCE [LARGE SCALE GENOMIC DNA]</scope>
    <source>
        <strain evidence="3">DSM 41982</strain>
    </source>
</reference>
<comment type="caution">
    <text evidence="2">The sequence shown here is derived from an EMBL/GenBank/DDBJ whole genome shotgun (WGS) entry which is preliminary data.</text>
</comment>
<protein>
    <submittedName>
        <fullName evidence="2">Uncharacterized protein</fullName>
    </submittedName>
</protein>
<accession>A0ABD5E7H6</accession>
<proteinExistence type="predicted"/>
<dbReference type="Proteomes" id="UP001183607">
    <property type="component" value="Unassembled WGS sequence"/>
</dbReference>